<dbReference type="Proteomes" id="UP000005947">
    <property type="component" value="Unassembled WGS sequence"/>
</dbReference>
<protein>
    <submittedName>
        <fullName evidence="4">Putative membrane protein</fullName>
    </submittedName>
</protein>
<feature type="transmembrane region" description="Helical" evidence="2">
    <location>
        <begin position="255"/>
        <end position="274"/>
    </location>
</feature>
<feature type="transmembrane region" description="Helical" evidence="2">
    <location>
        <begin position="9"/>
        <end position="27"/>
    </location>
</feature>
<feature type="transmembrane region" description="Helical" evidence="2">
    <location>
        <begin position="102"/>
        <end position="120"/>
    </location>
</feature>
<comment type="caution">
    <text evidence="4">The sequence shown here is derived from an EMBL/GenBank/DDBJ whole genome shotgun (WGS) entry which is preliminary data.</text>
</comment>
<keyword evidence="2" id="KW-0812">Transmembrane</keyword>
<name>F1T557_9ACTN</name>
<evidence type="ECO:0000313" key="4">
    <source>
        <dbReference type="EMBL" id="EGF23823.1"/>
    </source>
</evidence>
<dbReference type="SUPFAM" id="SSF103481">
    <property type="entry name" value="Multidrug resistance efflux transporter EmrE"/>
    <property type="match status" value="2"/>
</dbReference>
<dbReference type="OrthoDB" id="5604143at2"/>
<organism evidence="4 5">
    <name type="scientific">Fannyhessea vaginae DSM 15829</name>
    <dbReference type="NCBI Taxonomy" id="525256"/>
    <lineage>
        <taxon>Bacteria</taxon>
        <taxon>Bacillati</taxon>
        <taxon>Actinomycetota</taxon>
        <taxon>Coriobacteriia</taxon>
        <taxon>Coriobacteriales</taxon>
        <taxon>Atopobiaceae</taxon>
        <taxon>Fannyhessea</taxon>
    </lineage>
</organism>
<keyword evidence="2" id="KW-0472">Membrane</keyword>
<dbReference type="InterPro" id="IPR000620">
    <property type="entry name" value="EamA_dom"/>
</dbReference>
<evidence type="ECO:0000259" key="3">
    <source>
        <dbReference type="Pfam" id="PF00892"/>
    </source>
</evidence>
<sequence length="312" mass="32708">MKFGLLSGILWGLDTCILGIAFLYHPFNSALDAALVCAAVHDIISVLVLITLVVARGKFSQFLQALRTKGALIICCGALMSGPVGMNAYMSSINNIGPAPTAIISAFYPAVGTFLAVFFLKESMNTQRLVALFVALAGVIMVGLQTAQGSAEGNTIIGVAAAFICVLAWGSGAVFASWGLQSTQDLDCDVALLIHELTSSLTYALIVLPLVGAWGFVAQMSVAPASIFVIGAGVAGALSYLFYYKAIDVTGAARAMACNISYCAWALIFSSLYAATMPNLMSIICCIAIFVGTILSATPDWSVFLPQTDKHM</sequence>
<dbReference type="Pfam" id="PF00892">
    <property type="entry name" value="EamA"/>
    <property type="match status" value="1"/>
</dbReference>
<reference evidence="4 5" key="1">
    <citation type="submission" date="2011-02" db="EMBL/GenBank/DDBJ databases">
        <authorList>
            <person name="Muzny D."/>
            <person name="Qin X."/>
            <person name="Buhay C."/>
            <person name="Dugan-Rocha S."/>
            <person name="Ding Y."/>
            <person name="Chen G."/>
            <person name="Hawes A."/>
            <person name="Holder M."/>
            <person name="Jhangiani S."/>
            <person name="Johnson A."/>
            <person name="Khan Z."/>
            <person name="Li Z."/>
            <person name="Liu W."/>
            <person name="Liu X."/>
            <person name="Perez L."/>
            <person name="Shen H."/>
            <person name="Wang Q."/>
            <person name="Watt J."/>
            <person name="Xi L."/>
            <person name="Xin Y."/>
            <person name="Zhou J."/>
            <person name="Deng J."/>
            <person name="Jiang H."/>
            <person name="Liu Y."/>
            <person name="Qu J."/>
            <person name="Song X.-Z."/>
            <person name="Zhang L."/>
            <person name="Villasana D."/>
            <person name="Johnson A."/>
            <person name="Liu J."/>
            <person name="Liyanage D."/>
            <person name="Lorensuhewa L."/>
            <person name="Robinson T."/>
            <person name="Song A."/>
            <person name="Song B.-B."/>
            <person name="Dinh H."/>
            <person name="Thornton R."/>
            <person name="Coyle M."/>
            <person name="Francisco L."/>
            <person name="Jackson L."/>
            <person name="Javaid M."/>
            <person name="Korchina V."/>
            <person name="Kovar C."/>
            <person name="Mata R."/>
            <person name="Mathew T."/>
            <person name="Ngo R."/>
            <person name="Nguyen L."/>
            <person name="Nguyen N."/>
            <person name="Okwuonu G."/>
            <person name="Ongeri F."/>
            <person name="Pham C."/>
            <person name="Simmons D."/>
            <person name="Wilczek-Boney K."/>
            <person name="Hale W."/>
            <person name="Jakkamsetti A."/>
            <person name="Pham P."/>
            <person name="Ruth R."/>
            <person name="San Lucas F."/>
            <person name="Warren J."/>
            <person name="Zhang J."/>
            <person name="Zhao Z."/>
            <person name="Zhou C."/>
            <person name="Zhu D."/>
            <person name="Lee S."/>
            <person name="Bess C."/>
            <person name="Blankenburg K."/>
            <person name="Forbes L."/>
            <person name="Fu Q."/>
            <person name="Gubbala S."/>
            <person name="Hirani K."/>
            <person name="Jayaseelan J.C."/>
            <person name="Lara F."/>
            <person name="Munidasa M."/>
            <person name="Palculict T."/>
            <person name="Patil S."/>
            <person name="Pu L.-L."/>
            <person name="Saada N."/>
            <person name="Tang L."/>
            <person name="Weissenberger G."/>
            <person name="Zhu Y."/>
            <person name="Hemphill L."/>
            <person name="Shang Y."/>
            <person name="Youmans B."/>
            <person name="Ayvaz T."/>
            <person name="Ross M."/>
            <person name="Santibanez J."/>
            <person name="Aqrawi P."/>
            <person name="Gross S."/>
            <person name="Joshi V."/>
            <person name="Fowler G."/>
            <person name="Nazareth L."/>
            <person name="Reid J."/>
            <person name="Worley K."/>
            <person name="Petrosino J."/>
            <person name="Highlander S."/>
            <person name="Gibbs R."/>
        </authorList>
    </citation>
    <scope>NUCLEOTIDE SEQUENCE [LARGE SCALE GENOMIC DNA]</scope>
    <source>
        <strain evidence="4 5">DSM 15829</strain>
    </source>
</reference>
<evidence type="ECO:0000256" key="1">
    <source>
        <dbReference type="ARBA" id="ARBA00007362"/>
    </source>
</evidence>
<feature type="transmembrane region" description="Helical" evidence="2">
    <location>
        <begin position="280"/>
        <end position="305"/>
    </location>
</feature>
<dbReference type="GO" id="GO:0016020">
    <property type="term" value="C:membrane"/>
    <property type="evidence" value="ECO:0007669"/>
    <property type="project" value="InterPro"/>
</dbReference>
<dbReference type="eggNOG" id="COG0697">
    <property type="taxonomic scope" value="Bacteria"/>
</dbReference>
<comment type="similarity">
    <text evidence="1">Belongs to the EamA transporter family.</text>
</comment>
<accession>F1T557</accession>
<proteinExistence type="inferred from homology"/>
<feature type="transmembrane region" description="Helical" evidence="2">
    <location>
        <begin position="71"/>
        <end position="90"/>
    </location>
</feature>
<dbReference type="InterPro" id="IPR037185">
    <property type="entry name" value="EmrE-like"/>
</dbReference>
<dbReference type="RefSeq" id="WP_006302952.1">
    <property type="nucleotide sequence ID" value="NZ_ACGK02000001.1"/>
</dbReference>
<dbReference type="EMBL" id="ACGK02000001">
    <property type="protein sequence ID" value="EGF23823.1"/>
    <property type="molecule type" value="Genomic_DNA"/>
</dbReference>
<feature type="transmembrane region" description="Helical" evidence="2">
    <location>
        <begin position="222"/>
        <end position="243"/>
    </location>
</feature>
<keyword evidence="5" id="KW-1185">Reference proteome</keyword>
<evidence type="ECO:0000313" key="5">
    <source>
        <dbReference type="Proteomes" id="UP000005947"/>
    </source>
</evidence>
<dbReference type="GeneID" id="93210374"/>
<keyword evidence="2" id="KW-1133">Transmembrane helix</keyword>
<evidence type="ECO:0000256" key="2">
    <source>
        <dbReference type="SAM" id="Phobius"/>
    </source>
</evidence>
<dbReference type="AlphaFoldDB" id="F1T557"/>
<feature type="transmembrane region" description="Helical" evidence="2">
    <location>
        <begin position="192"/>
        <end position="216"/>
    </location>
</feature>
<feature type="transmembrane region" description="Helical" evidence="2">
    <location>
        <begin position="129"/>
        <end position="150"/>
    </location>
</feature>
<feature type="domain" description="EamA" evidence="3">
    <location>
        <begin position="3"/>
        <end position="142"/>
    </location>
</feature>
<feature type="transmembrane region" description="Helical" evidence="2">
    <location>
        <begin position="156"/>
        <end position="180"/>
    </location>
</feature>
<gene>
    <name evidence="4" type="ORF">HMPREF0091_10770</name>
</gene>
<feature type="transmembrane region" description="Helical" evidence="2">
    <location>
        <begin position="33"/>
        <end position="55"/>
    </location>
</feature>